<keyword evidence="4" id="KW-1185">Reference proteome</keyword>
<accession>A0ABW3PEP5</accession>
<feature type="chain" id="PRO_5046558185" description="S-layer protein" evidence="2">
    <location>
        <begin position="25"/>
        <end position="632"/>
    </location>
</feature>
<proteinExistence type="predicted"/>
<dbReference type="EMBL" id="JBHTLH010000011">
    <property type="protein sequence ID" value="MFD1124638.1"/>
    <property type="molecule type" value="Genomic_DNA"/>
</dbReference>
<protein>
    <recommendedName>
        <fullName evidence="5">S-layer protein</fullName>
    </recommendedName>
</protein>
<organism evidence="3 4">
    <name type="scientific">Lentilactobacillus raoultii</name>
    <dbReference type="NCBI Taxonomy" id="1987503"/>
    <lineage>
        <taxon>Bacteria</taxon>
        <taxon>Bacillati</taxon>
        <taxon>Bacillota</taxon>
        <taxon>Bacilli</taxon>
        <taxon>Lactobacillales</taxon>
        <taxon>Lactobacillaceae</taxon>
        <taxon>Lentilactobacillus</taxon>
    </lineage>
</organism>
<keyword evidence="2" id="KW-0732">Signal</keyword>
<feature type="region of interest" description="Disordered" evidence="1">
    <location>
        <begin position="590"/>
        <end position="618"/>
    </location>
</feature>
<sequence length="632" mass="66138">MKNKLVKATMLSIAALGLGVTAFATTPSNASAKSYAKVKSNKAFTTNYTERNYLPTGSAALYSKAGTLRGARKVASVTTLQSMANRADKGQSYFRAYRIARTNRGSYYLKVVSFDKSYRGWIYAGKSNPANRTSVGGMKKVSTFNQGNLTTDISNTTYYFGGSTTTYKQPDWTQYKIGRNMNSLSGDYSKDPLRVTGVGTKTNGRDNNATYYFVEDSAHPTVNGWIKASDLKSGTGAGSSSSNQIGNNQVLVNYVDSSTGKTVSSKLLTNNNASTQSAANYLGTNLSGQAYSNIPSGYSAPGDSTQYGTANTSALAAASYGNSVNYYVVATSTDNLFSTAPKYTSKANNRTYSGLPGDPVGKNAFTSPKGVQFSSLLSSLAKSSYTSGNNGQKSVFTSNDVYNALQSAGMDKIYYLAYCDPMSNLFDGNKQAILTASSTGTPSVSGLFGTSSSSSSSDTTNQISAILQASGADPLGSLLSGLGNIVSSGLDGIANTLFGGRICYRIVELKTDQSAIQSANGDSIKMGTQVTIPYTATASKVVTQDTVKGYHNDLQAGFGDAKADPDQSYAFNDKTFSSSTSALSGLLTQNTSSNANSNTNTSSSALSETSTGTSSSDNGISNLSDLIGALFG</sequence>
<comment type="caution">
    <text evidence="3">The sequence shown here is derived from an EMBL/GenBank/DDBJ whole genome shotgun (WGS) entry which is preliminary data.</text>
</comment>
<name>A0ABW3PEP5_9LACO</name>
<evidence type="ECO:0000256" key="2">
    <source>
        <dbReference type="SAM" id="SignalP"/>
    </source>
</evidence>
<evidence type="ECO:0000313" key="3">
    <source>
        <dbReference type="EMBL" id="MFD1124638.1"/>
    </source>
</evidence>
<evidence type="ECO:0000256" key="1">
    <source>
        <dbReference type="SAM" id="MobiDB-lite"/>
    </source>
</evidence>
<dbReference type="RefSeq" id="WP_121978414.1">
    <property type="nucleotide sequence ID" value="NZ_JBHTLH010000011.1"/>
</dbReference>
<gene>
    <name evidence="3" type="ORF">ACFQ22_04580</name>
</gene>
<evidence type="ECO:0000313" key="4">
    <source>
        <dbReference type="Proteomes" id="UP001597156"/>
    </source>
</evidence>
<feature type="signal peptide" evidence="2">
    <location>
        <begin position="1"/>
        <end position="24"/>
    </location>
</feature>
<dbReference type="Proteomes" id="UP001597156">
    <property type="component" value="Unassembled WGS sequence"/>
</dbReference>
<reference evidence="4" key="1">
    <citation type="journal article" date="2019" name="Int. J. Syst. Evol. Microbiol.">
        <title>The Global Catalogue of Microorganisms (GCM) 10K type strain sequencing project: providing services to taxonomists for standard genome sequencing and annotation.</title>
        <authorList>
            <consortium name="The Broad Institute Genomics Platform"/>
            <consortium name="The Broad Institute Genome Sequencing Center for Infectious Disease"/>
            <person name="Wu L."/>
            <person name="Ma J."/>
        </authorList>
    </citation>
    <scope>NUCLEOTIDE SEQUENCE [LARGE SCALE GENOMIC DNA]</scope>
    <source>
        <strain evidence="4">CCUG 71848</strain>
    </source>
</reference>
<evidence type="ECO:0008006" key="5">
    <source>
        <dbReference type="Google" id="ProtNLM"/>
    </source>
</evidence>